<proteinExistence type="predicted"/>
<dbReference type="EMBL" id="BGZK01000492">
    <property type="protein sequence ID" value="GBP46934.1"/>
    <property type="molecule type" value="Genomic_DNA"/>
</dbReference>
<name>A0A4C1W9X7_EUMVA</name>
<keyword evidence="2" id="KW-1185">Reference proteome</keyword>
<dbReference type="AlphaFoldDB" id="A0A4C1W9X7"/>
<sequence length="126" mass="13821">MFFDVMKENDLIVSCAGDSKLKPIDFKLLFILMSVKDSNTVTINVLASTSSGNSPFGGDSSGTPEVHSKRSRALIIQWTALGSLSLPLLQFGINLATVHVLFDFIYAHAYLSAQIEPVKRYVNVKI</sequence>
<evidence type="ECO:0000313" key="2">
    <source>
        <dbReference type="Proteomes" id="UP000299102"/>
    </source>
</evidence>
<organism evidence="1 2">
    <name type="scientific">Eumeta variegata</name>
    <name type="common">Bagworm moth</name>
    <name type="synonym">Eumeta japonica</name>
    <dbReference type="NCBI Taxonomy" id="151549"/>
    <lineage>
        <taxon>Eukaryota</taxon>
        <taxon>Metazoa</taxon>
        <taxon>Ecdysozoa</taxon>
        <taxon>Arthropoda</taxon>
        <taxon>Hexapoda</taxon>
        <taxon>Insecta</taxon>
        <taxon>Pterygota</taxon>
        <taxon>Neoptera</taxon>
        <taxon>Endopterygota</taxon>
        <taxon>Lepidoptera</taxon>
        <taxon>Glossata</taxon>
        <taxon>Ditrysia</taxon>
        <taxon>Tineoidea</taxon>
        <taxon>Psychidae</taxon>
        <taxon>Oiketicinae</taxon>
        <taxon>Eumeta</taxon>
    </lineage>
</organism>
<dbReference type="Proteomes" id="UP000299102">
    <property type="component" value="Unassembled WGS sequence"/>
</dbReference>
<accession>A0A4C1W9X7</accession>
<reference evidence="1 2" key="1">
    <citation type="journal article" date="2019" name="Commun. Biol.">
        <title>The bagworm genome reveals a unique fibroin gene that provides high tensile strength.</title>
        <authorList>
            <person name="Kono N."/>
            <person name="Nakamura H."/>
            <person name="Ohtoshi R."/>
            <person name="Tomita M."/>
            <person name="Numata K."/>
            <person name="Arakawa K."/>
        </authorList>
    </citation>
    <scope>NUCLEOTIDE SEQUENCE [LARGE SCALE GENOMIC DNA]</scope>
</reference>
<gene>
    <name evidence="1" type="ORF">EVAR_30966_1</name>
</gene>
<comment type="caution">
    <text evidence="1">The sequence shown here is derived from an EMBL/GenBank/DDBJ whole genome shotgun (WGS) entry which is preliminary data.</text>
</comment>
<evidence type="ECO:0000313" key="1">
    <source>
        <dbReference type="EMBL" id="GBP46934.1"/>
    </source>
</evidence>
<protein>
    <submittedName>
        <fullName evidence="1">Uncharacterized protein</fullName>
    </submittedName>
</protein>